<dbReference type="GO" id="GO:0006355">
    <property type="term" value="P:regulation of DNA-templated transcription"/>
    <property type="evidence" value="ECO:0007669"/>
    <property type="project" value="InterPro"/>
</dbReference>
<accession>A0A4Z0NXG1</accession>
<gene>
    <name evidence="1" type="ORF">EU555_04705</name>
</gene>
<protein>
    <submittedName>
        <fullName evidence="1">Ribbon-helix-helix protein, CopG family</fullName>
    </submittedName>
</protein>
<comment type="caution">
    <text evidence="1">The sequence shown here is derived from an EMBL/GenBank/DDBJ whole genome shotgun (WGS) entry which is preliminary data.</text>
</comment>
<organism evidence="1 2">
    <name type="scientific">Methylobacterium nonmethylotrophicum</name>
    <dbReference type="NCBI Taxonomy" id="1141884"/>
    <lineage>
        <taxon>Bacteria</taxon>
        <taxon>Pseudomonadati</taxon>
        <taxon>Pseudomonadota</taxon>
        <taxon>Alphaproteobacteria</taxon>
        <taxon>Hyphomicrobiales</taxon>
        <taxon>Methylobacteriaceae</taxon>
        <taxon>Methylobacterium</taxon>
    </lineage>
</organism>
<evidence type="ECO:0000313" key="2">
    <source>
        <dbReference type="Proteomes" id="UP000297535"/>
    </source>
</evidence>
<name>A0A4Z0NXG1_9HYPH</name>
<sequence>MIPALPESCTSRLPSGTVARLDTAAALLGISRSAIARAAIMKLLADLGGTATVSKARRRHDR</sequence>
<dbReference type="EMBL" id="SRLB01000002">
    <property type="protein sequence ID" value="TGE01969.1"/>
    <property type="molecule type" value="Genomic_DNA"/>
</dbReference>
<dbReference type="Proteomes" id="UP000297535">
    <property type="component" value="Unassembled WGS sequence"/>
</dbReference>
<dbReference type="AlphaFoldDB" id="A0A4Z0NXG1"/>
<reference evidence="1 2" key="1">
    <citation type="submission" date="2019-04" db="EMBL/GenBank/DDBJ databases">
        <authorList>
            <person name="Feng G."/>
            <person name="Zhu H."/>
        </authorList>
    </citation>
    <scope>NUCLEOTIDE SEQUENCE [LARGE SCALE GENOMIC DNA]</scope>
    <source>
        <strain evidence="1 2">6HR-1</strain>
    </source>
</reference>
<dbReference type="RefSeq" id="WP_135413430.1">
    <property type="nucleotide sequence ID" value="NZ_SRLB01000002.1"/>
</dbReference>
<keyword evidence="2" id="KW-1185">Reference proteome</keyword>
<evidence type="ECO:0000313" key="1">
    <source>
        <dbReference type="EMBL" id="TGE01969.1"/>
    </source>
</evidence>
<proteinExistence type="predicted"/>